<sequence length="69" mass="7744">MIKEANQHWSIVALDDRGQATGVSRTEGFDQAVFSLNSYLRSGACQVVLFDQQQPLPFIILPNPFYQVS</sequence>
<protein>
    <submittedName>
        <fullName evidence="1">Uncharacterized protein</fullName>
    </submittedName>
</protein>
<keyword evidence="2" id="KW-1185">Reference proteome</keyword>
<organism evidence="1 2">
    <name type="scientific">Larkinella insperata</name>
    <dbReference type="NCBI Taxonomy" id="332158"/>
    <lineage>
        <taxon>Bacteria</taxon>
        <taxon>Pseudomonadati</taxon>
        <taxon>Bacteroidota</taxon>
        <taxon>Cytophagia</taxon>
        <taxon>Cytophagales</taxon>
        <taxon>Spirosomataceae</taxon>
        <taxon>Larkinella</taxon>
    </lineage>
</organism>
<dbReference type="EMBL" id="JBHTLP010000022">
    <property type="protein sequence ID" value="MFD1144576.1"/>
    <property type="molecule type" value="Genomic_DNA"/>
</dbReference>
<proteinExistence type="predicted"/>
<evidence type="ECO:0000313" key="1">
    <source>
        <dbReference type="EMBL" id="MFD1144576.1"/>
    </source>
</evidence>
<evidence type="ECO:0000313" key="2">
    <source>
        <dbReference type="Proteomes" id="UP001597116"/>
    </source>
</evidence>
<dbReference type="Proteomes" id="UP001597116">
    <property type="component" value="Unassembled WGS sequence"/>
</dbReference>
<gene>
    <name evidence="1" type="ORF">ACFQ4C_25840</name>
</gene>
<dbReference type="RefSeq" id="WP_379885194.1">
    <property type="nucleotide sequence ID" value="NZ_JBHTLP010000022.1"/>
</dbReference>
<name>A0ABW3QJP1_9BACT</name>
<comment type="caution">
    <text evidence="1">The sequence shown here is derived from an EMBL/GenBank/DDBJ whole genome shotgun (WGS) entry which is preliminary data.</text>
</comment>
<reference evidence="2" key="1">
    <citation type="journal article" date="2019" name="Int. J. Syst. Evol. Microbiol.">
        <title>The Global Catalogue of Microorganisms (GCM) 10K type strain sequencing project: providing services to taxonomists for standard genome sequencing and annotation.</title>
        <authorList>
            <consortium name="The Broad Institute Genomics Platform"/>
            <consortium name="The Broad Institute Genome Sequencing Center for Infectious Disease"/>
            <person name="Wu L."/>
            <person name="Ma J."/>
        </authorList>
    </citation>
    <scope>NUCLEOTIDE SEQUENCE [LARGE SCALE GENOMIC DNA]</scope>
    <source>
        <strain evidence="2">CCUG 55608</strain>
    </source>
</reference>
<accession>A0ABW3QJP1</accession>